<evidence type="ECO:0000313" key="2">
    <source>
        <dbReference type="Proteomes" id="UP000027138"/>
    </source>
</evidence>
<proteinExistence type="predicted"/>
<protein>
    <submittedName>
        <fullName evidence="1">Uncharacterized protein</fullName>
    </submittedName>
</protein>
<dbReference type="AlphaFoldDB" id="A0A067KTK8"/>
<reference evidence="1 2" key="1">
    <citation type="journal article" date="2014" name="PLoS ONE">
        <title>Global Analysis of Gene Expression Profiles in Physic Nut (Jatropha curcas L.) Seedlings Exposed to Salt Stress.</title>
        <authorList>
            <person name="Zhang L."/>
            <person name="Zhang C."/>
            <person name="Wu P."/>
            <person name="Chen Y."/>
            <person name="Li M."/>
            <person name="Jiang H."/>
            <person name="Wu G."/>
        </authorList>
    </citation>
    <scope>NUCLEOTIDE SEQUENCE [LARGE SCALE GENOMIC DNA]</scope>
    <source>
        <strain evidence="2">cv. GZQX0401</strain>
        <tissue evidence="1">Young leaves</tissue>
    </source>
</reference>
<name>A0A067KTK8_JATCU</name>
<evidence type="ECO:0000313" key="1">
    <source>
        <dbReference type="EMBL" id="KDP39492.1"/>
    </source>
</evidence>
<organism evidence="1 2">
    <name type="scientific">Jatropha curcas</name>
    <name type="common">Barbados nut</name>
    <dbReference type="NCBI Taxonomy" id="180498"/>
    <lineage>
        <taxon>Eukaryota</taxon>
        <taxon>Viridiplantae</taxon>
        <taxon>Streptophyta</taxon>
        <taxon>Embryophyta</taxon>
        <taxon>Tracheophyta</taxon>
        <taxon>Spermatophyta</taxon>
        <taxon>Magnoliopsida</taxon>
        <taxon>eudicotyledons</taxon>
        <taxon>Gunneridae</taxon>
        <taxon>Pentapetalae</taxon>
        <taxon>rosids</taxon>
        <taxon>fabids</taxon>
        <taxon>Malpighiales</taxon>
        <taxon>Euphorbiaceae</taxon>
        <taxon>Crotonoideae</taxon>
        <taxon>Jatropheae</taxon>
        <taxon>Jatropha</taxon>
    </lineage>
</organism>
<accession>A0A067KTK8</accession>
<dbReference type="Proteomes" id="UP000027138">
    <property type="component" value="Unassembled WGS sequence"/>
</dbReference>
<sequence length="245" mass="28834">MPKVEALSILTLMEEDQLEEAHQLLLEIKQAQLEAMTLFQEKVVIEDDKEAKDEFEKREHVDDTWQDDEFFKKMSAKKAKSKPIISEKFEKQDKKLHVFIKSNGMDQYMDIDDDDEELELRQATLVTYKINLEATVQKQDETFIDYMARWRTRVTQMRKSLDTNEQIKIFIKGTLLTFHEKLYYIPLTEFSQVYEVGTAIEDKIREDKKYGNHAKNFKCNTRRPIPKDPTVDATFSAGGTVLTYI</sequence>
<gene>
    <name evidence="1" type="ORF">JCGZ_04156</name>
</gene>
<dbReference type="EMBL" id="KK914349">
    <property type="protein sequence ID" value="KDP39492.1"/>
    <property type="molecule type" value="Genomic_DNA"/>
</dbReference>
<dbReference type="OrthoDB" id="1752403at2759"/>
<keyword evidence="2" id="KW-1185">Reference proteome</keyword>